<accession>A0A830HEF6</accession>
<gene>
    <name evidence="1" type="ORF">PPROV_000415600</name>
</gene>
<organism evidence="1 2">
    <name type="scientific">Pycnococcus provasolii</name>
    <dbReference type="NCBI Taxonomy" id="41880"/>
    <lineage>
        <taxon>Eukaryota</taxon>
        <taxon>Viridiplantae</taxon>
        <taxon>Chlorophyta</taxon>
        <taxon>Pseudoscourfieldiophyceae</taxon>
        <taxon>Pseudoscourfieldiales</taxon>
        <taxon>Pycnococcaceae</taxon>
        <taxon>Pycnococcus</taxon>
    </lineage>
</organism>
<keyword evidence="2" id="KW-1185">Reference proteome</keyword>
<evidence type="ECO:0000313" key="1">
    <source>
        <dbReference type="EMBL" id="GHP05405.1"/>
    </source>
</evidence>
<dbReference type="EMBL" id="BNJQ01000010">
    <property type="protein sequence ID" value="GHP05405.1"/>
    <property type="molecule type" value="Genomic_DNA"/>
</dbReference>
<name>A0A830HEF6_9CHLO</name>
<sequence length="149" mass="16890">MQTHDSNKFHGYAKADHLPFQNIQLDVKAEVTQAWHVPDARECLSATATAQFHPFDPDAFAASRFKRDNSATLLLLRCSILSSPLTFKADGETWGCFSWLDNIQTEEEDVDVGKRLATARYVVEDDEYEQRSKELKDVLSKLDGIVEIL</sequence>
<dbReference type="InterPro" id="IPR014923">
    <property type="entry name" value="DUF1802"/>
</dbReference>
<protein>
    <submittedName>
        <fullName evidence="1">Uncharacterized protein</fullName>
    </submittedName>
</protein>
<reference evidence="1" key="1">
    <citation type="submission" date="2020-10" db="EMBL/GenBank/DDBJ databases">
        <title>Unveiling of a novel bifunctional photoreceptor, Dualchrome1, isolated from a cosmopolitan green alga.</title>
        <authorList>
            <person name="Suzuki S."/>
            <person name="Kawachi M."/>
        </authorList>
    </citation>
    <scope>NUCLEOTIDE SEQUENCE</scope>
    <source>
        <strain evidence="1">NIES 2893</strain>
    </source>
</reference>
<evidence type="ECO:0000313" key="2">
    <source>
        <dbReference type="Proteomes" id="UP000660262"/>
    </source>
</evidence>
<comment type="caution">
    <text evidence="1">The sequence shown here is derived from an EMBL/GenBank/DDBJ whole genome shotgun (WGS) entry which is preliminary data.</text>
</comment>
<proteinExistence type="predicted"/>
<dbReference type="AlphaFoldDB" id="A0A830HEF6"/>
<dbReference type="Pfam" id="PF08819">
    <property type="entry name" value="DUF1802"/>
    <property type="match status" value="1"/>
</dbReference>
<dbReference type="Proteomes" id="UP000660262">
    <property type="component" value="Unassembled WGS sequence"/>
</dbReference>